<dbReference type="EMBL" id="JAHGAW010000012">
    <property type="protein sequence ID" value="MBT2188805.1"/>
    <property type="molecule type" value="Genomic_DNA"/>
</dbReference>
<accession>A0A9X1ISZ7</accession>
<dbReference type="Proteomes" id="UP001138757">
    <property type="component" value="Unassembled WGS sequence"/>
</dbReference>
<gene>
    <name evidence="4" type="ORF">KK488_17775</name>
</gene>
<dbReference type="GO" id="GO:0005829">
    <property type="term" value="C:cytosol"/>
    <property type="evidence" value="ECO:0007669"/>
    <property type="project" value="TreeGrafter"/>
</dbReference>
<organism evidence="4 5">
    <name type="scientific">Sphingobium nicotianae</name>
    <dbReference type="NCBI Taxonomy" id="2782607"/>
    <lineage>
        <taxon>Bacteria</taxon>
        <taxon>Pseudomonadati</taxon>
        <taxon>Pseudomonadota</taxon>
        <taxon>Alphaproteobacteria</taxon>
        <taxon>Sphingomonadales</taxon>
        <taxon>Sphingomonadaceae</taxon>
        <taxon>Sphingobium</taxon>
    </lineage>
</organism>
<comment type="caution">
    <text evidence="4">The sequence shown here is derived from an EMBL/GenBank/DDBJ whole genome shotgun (WGS) entry which is preliminary data.</text>
</comment>
<dbReference type="GO" id="GO:0004497">
    <property type="term" value="F:monooxygenase activity"/>
    <property type="evidence" value="ECO:0007669"/>
    <property type="project" value="UniProtKB-KW"/>
</dbReference>
<evidence type="ECO:0000259" key="3">
    <source>
        <dbReference type="Pfam" id="PF00296"/>
    </source>
</evidence>
<reference evidence="4" key="1">
    <citation type="submission" date="2021-05" db="EMBL/GenBank/DDBJ databases">
        <title>Genome of Sphingobium sp. strain.</title>
        <authorList>
            <person name="Fan R."/>
        </authorList>
    </citation>
    <scope>NUCLEOTIDE SEQUENCE</scope>
    <source>
        <strain evidence="4">H33</strain>
    </source>
</reference>
<evidence type="ECO:0000313" key="5">
    <source>
        <dbReference type="Proteomes" id="UP001138757"/>
    </source>
</evidence>
<dbReference type="Pfam" id="PF00296">
    <property type="entry name" value="Bac_luciferase"/>
    <property type="match status" value="1"/>
</dbReference>
<evidence type="ECO:0000256" key="1">
    <source>
        <dbReference type="ARBA" id="ARBA00023002"/>
    </source>
</evidence>
<evidence type="ECO:0000256" key="2">
    <source>
        <dbReference type="ARBA" id="ARBA00023033"/>
    </source>
</evidence>
<dbReference type="RefSeq" id="WP_214625049.1">
    <property type="nucleotide sequence ID" value="NZ_JAHGAW010000012.1"/>
</dbReference>
<keyword evidence="2" id="KW-0503">Monooxygenase</keyword>
<dbReference type="PANTHER" id="PTHR30137">
    <property type="entry name" value="LUCIFERASE-LIKE MONOOXYGENASE"/>
    <property type="match status" value="1"/>
</dbReference>
<keyword evidence="1" id="KW-0560">Oxidoreductase</keyword>
<name>A0A9X1ISZ7_9SPHN</name>
<dbReference type="AlphaFoldDB" id="A0A9X1ISZ7"/>
<dbReference type="InterPro" id="IPR050766">
    <property type="entry name" value="Bact_Lucif_Oxidored"/>
</dbReference>
<keyword evidence="5" id="KW-1185">Reference proteome</keyword>
<proteinExistence type="predicted"/>
<dbReference type="PANTHER" id="PTHR30137:SF8">
    <property type="entry name" value="BLR5498 PROTEIN"/>
    <property type="match status" value="1"/>
</dbReference>
<dbReference type="SUPFAM" id="SSF51679">
    <property type="entry name" value="Bacterial luciferase-like"/>
    <property type="match status" value="1"/>
</dbReference>
<sequence>MHIGLASGFAHQRGRDYPDQQFVQEEVENLVLAEELGFDSVWITEHHFSDYSMSNDPLQLLTYIAGRTKRIKLGTQVIIVPWHDPVRLAEKIINLDILSRGRAILGFGNGLAPHEYQGLRIDQTKARELYSEILDLVIPAIETGVIEGKGQHIDQPRRELRPGPLKSFEGRKFCGSLSGSSMYTAARLGFGNMVLMLPQRGQETPPDLYKGIWAEVHGDGSVPPPPMVGGNYYIDENADYALEQGHKYLANTMRAAIRNYSLDKPGTFAAMKGYESYEKMVLQPEAIDPYVENFAKGVVAGTPQMILDRMWELKEIYQPQGFFPHVHFGGMPQAEARKNIELFARTVLPEVKSWQAEASIDDRFLEAAE</sequence>
<dbReference type="Gene3D" id="3.20.20.30">
    <property type="entry name" value="Luciferase-like domain"/>
    <property type="match status" value="1"/>
</dbReference>
<dbReference type="GO" id="GO:0016705">
    <property type="term" value="F:oxidoreductase activity, acting on paired donors, with incorporation or reduction of molecular oxygen"/>
    <property type="evidence" value="ECO:0007669"/>
    <property type="project" value="InterPro"/>
</dbReference>
<feature type="domain" description="Luciferase-like" evidence="3">
    <location>
        <begin position="10"/>
        <end position="315"/>
    </location>
</feature>
<evidence type="ECO:0000313" key="4">
    <source>
        <dbReference type="EMBL" id="MBT2188805.1"/>
    </source>
</evidence>
<protein>
    <submittedName>
        <fullName evidence="4">LLM class flavin-dependent oxidoreductase</fullName>
    </submittedName>
</protein>
<dbReference type="InterPro" id="IPR011251">
    <property type="entry name" value="Luciferase-like_dom"/>
</dbReference>
<dbReference type="InterPro" id="IPR036661">
    <property type="entry name" value="Luciferase-like_sf"/>
</dbReference>